<protein>
    <submittedName>
        <fullName evidence="1">Uncharacterized protein</fullName>
    </submittedName>
</protein>
<dbReference type="AlphaFoldDB" id="A0A075FHI7"/>
<sequence length="59" mass="7047">MKNIKKYPYTPTEKPTNTMKQTIGKVPEWVKHIANWWSMGNISDEKFTDSMQYLIKKKL</sequence>
<proteinExistence type="predicted"/>
<name>A0A075FHI7_9ARCH</name>
<accession>A0A075FHI7</accession>
<dbReference type="EMBL" id="KF900318">
    <property type="protein sequence ID" value="AIE90764.1"/>
    <property type="molecule type" value="Genomic_DNA"/>
</dbReference>
<organism evidence="1">
    <name type="scientific">uncultured marine thaumarchaeote AD1000_06_F06</name>
    <dbReference type="NCBI Taxonomy" id="1455885"/>
    <lineage>
        <taxon>Archaea</taxon>
        <taxon>Nitrososphaerota</taxon>
        <taxon>environmental samples</taxon>
    </lineage>
</organism>
<reference evidence="1" key="1">
    <citation type="journal article" date="2014" name="Genome Biol. Evol.">
        <title>Pangenome evidence for extensive interdomain horizontal transfer affecting lineage core and shell genes in uncultured planktonic thaumarchaeota and euryarchaeota.</title>
        <authorList>
            <person name="Deschamps P."/>
            <person name="Zivanovic Y."/>
            <person name="Moreira D."/>
            <person name="Rodriguez-Valera F."/>
            <person name="Lopez-Garcia P."/>
        </authorList>
    </citation>
    <scope>NUCLEOTIDE SEQUENCE</scope>
</reference>
<evidence type="ECO:0000313" key="1">
    <source>
        <dbReference type="EMBL" id="AIE90764.1"/>
    </source>
</evidence>